<dbReference type="PROSITE" id="PS50929">
    <property type="entry name" value="ABC_TM1F"/>
    <property type="match status" value="1"/>
</dbReference>
<evidence type="ECO:0000256" key="5">
    <source>
        <dbReference type="SAM" id="MobiDB-lite"/>
    </source>
</evidence>
<dbReference type="SUPFAM" id="SSF90123">
    <property type="entry name" value="ABC transporter transmembrane region"/>
    <property type="match status" value="1"/>
</dbReference>
<dbReference type="OrthoDB" id="6500128at2759"/>
<dbReference type="GO" id="GO:0005524">
    <property type="term" value="F:ATP binding"/>
    <property type="evidence" value="ECO:0007669"/>
    <property type="project" value="InterPro"/>
</dbReference>
<dbReference type="Proteomes" id="UP000053820">
    <property type="component" value="Unassembled WGS sequence"/>
</dbReference>
<dbReference type="Gene3D" id="3.40.50.300">
    <property type="entry name" value="P-loop containing nucleotide triphosphate hydrolases"/>
    <property type="match status" value="1"/>
</dbReference>
<dbReference type="CDD" id="cd18577">
    <property type="entry name" value="ABC_6TM_Pgp_ABCB1_D1_like"/>
    <property type="match status" value="1"/>
</dbReference>
<evidence type="ECO:0000256" key="3">
    <source>
        <dbReference type="ARBA" id="ARBA00022989"/>
    </source>
</evidence>
<evidence type="ECO:0000259" key="7">
    <source>
        <dbReference type="PROSITE" id="PS50929"/>
    </source>
</evidence>
<dbReference type="Pfam" id="PF00005">
    <property type="entry name" value="ABC_tran"/>
    <property type="match status" value="1"/>
</dbReference>
<evidence type="ECO:0000256" key="1">
    <source>
        <dbReference type="ARBA" id="ARBA00004141"/>
    </source>
</evidence>
<dbReference type="InterPro" id="IPR036640">
    <property type="entry name" value="ABC1_TM_sf"/>
</dbReference>
<accession>A0A0C9VXF1</accession>
<dbReference type="GO" id="GO:0090374">
    <property type="term" value="P:oligopeptide export from mitochondrion"/>
    <property type="evidence" value="ECO:0007669"/>
    <property type="project" value="TreeGrafter"/>
</dbReference>
<dbReference type="SUPFAM" id="SSF52540">
    <property type="entry name" value="P-loop containing nucleoside triphosphate hydrolases"/>
    <property type="match status" value="1"/>
</dbReference>
<keyword evidence="9" id="KW-1185">Reference proteome</keyword>
<feature type="domain" description="ABC transmembrane type-1" evidence="7">
    <location>
        <begin position="82"/>
        <end position="389"/>
    </location>
</feature>
<proteinExistence type="predicted"/>
<dbReference type="PANTHER" id="PTHR43394:SF15">
    <property type="entry name" value="ALPHA-FACTOR-TRANSPORTING ATPASE"/>
    <property type="match status" value="1"/>
</dbReference>
<dbReference type="HOGENOM" id="CLU_011716_1_0_1"/>
<feature type="non-terminal residue" evidence="8">
    <location>
        <position position="1"/>
    </location>
</feature>
<evidence type="ECO:0000313" key="8">
    <source>
        <dbReference type="EMBL" id="KIJ57988.1"/>
    </source>
</evidence>
<dbReference type="PANTHER" id="PTHR43394">
    <property type="entry name" value="ATP-DEPENDENT PERMEASE MDL1, MITOCHONDRIAL"/>
    <property type="match status" value="1"/>
</dbReference>
<dbReference type="GO" id="GO:0016887">
    <property type="term" value="F:ATP hydrolysis activity"/>
    <property type="evidence" value="ECO:0007669"/>
    <property type="project" value="InterPro"/>
</dbReference>
<organism evidence="8 9">
    <name type="scientific">Hydnomerulius pinastri MD-312</name>
    <dbReference type="NCBI Taxonomy" id="994086"/>
    <lineage>
        <taxon>Eukaryota</taxon>
        <taxon>Fungi</taxon>
        <taxon>Dikarya</taxon>
        <taxon>Basidiomycota</taxon>
        <taxon>Agaricomycotina</taxon>
        <taxon>Agaricomycetes</taxon>
        <taxon>Agaricomycetidae</taxon>
        <taxon>Boletales</taxon>
        <taxon>Boletales incertae sedis</taxon>
        <taxon>Leucogyrophana</taxon>
    </lineage>
</organism>
<comment type="subcellular location">
    <subcellularLocation>
        <location evidence="1">Membrane</location>
        <topology evidence="1">Multi-pass membrane protein</topology>
    </subcellularLocation>
</comment>
<dbReference type="Gene3D" id="1.20.1560.10">
    <property type="entry name" value="ABC transporter type 1, transmembrane domain"/>
    <property type="match status" value="1"/>
</dbReference>
<evidence type="ECO:0000256" key="4">
    <source>
        <dbReference type="ARBA" id="ARBA00023136"/>
    </source>
</evidence>
<dbReference type="InterPro" id="IPR011527">
    <property type="entry name" value="ABC1_TM_dom"/>
</dbReference>
<sequence>SSTTTTTTTKMNNHDPSIRSSIRDDTSSLSSIDIKQNDSQMTLPSPTTSTHNIPAPSPPAPTIKLLFSFLTPRRKLVLLAPAIASSVVAGGIAPFMTYVIGQSFNAFAAFPLTPNPPQSAKDELLHGVGLAALQLVALGLGALLMSSVTSSLWIWTGEYNVVELRKRVYEAVVYKEMEWFDRRMGSEDPANVQDTSGEGAPIGAGGLMAKFARETDEVRAASSLAAGQLIQYLTTTLTALILAFTWSPLLTLVILSALPFLILIQGFSQAFASPRLAHERSLTARAASIVTRVVSTIAGVKASNAASYEHTLLSRVPIAVPALPKIWGITSGTSQFVSMAMFVQGFWFGAHLVREGKNQPGDIMSVFWACLIATSNLQMAVPLMVVLAKGKAAAAELVSLISSSASASSNKKIRDLRRITPRTFTGDFTLSNLSFSYPTRPSVPVLRDVDMYLPARETTFIVGPSGCGKSTLGSLLLSQYTPPAGTLLLDEQD</sequence>
<dbReference type="Pfam" id="PF00664">
    <property type="entry name" value="ABC_membrane"/>
    <property type="match status" value="1"/>
</dbReference>
<evidence type="ECO:0000256" key="2">
    <source>
        <dbReference type="ARBA" id="ARBA00022692"/>
    </source>
</evidence>
<dbReference type="AlphaFoldDB" id="A0A0C9VXF1"/>
<keyword evidence="3 6" id="KW-1133">Transmembrane helix</keyword>
<dbReference type="GO" id="GO:0015421">
    <property type="term" value="F:ABC-type oligopeptide transporter activity"/>
    <property type="evidence" value="ECO:0007669"/>
    <property type="project" value="TreeGrafter"/>
</dbReference>
<keyword evidence="2 6" id="KW-0812">Transmembrane</keyword>
<gene>
    <name evidence="8" type="ORF">HYDPIDRAFT_53460</name>
</gene>
<protein>
    <recommendedName>
        <fullName evidence="7">ABC transmembrane type-1 domain-containing protein</fullName>
    </recommendedName>
</protein>
<feature type="non-terminal residue" evidence="8">
    <location>
        <position position="493"/>
    </location>
</feature>
<evidence type="ECO:0000313" key="9">
    <source>
        <dbReference type="Proteomes" id="UP000053820"/>
    </source>
</evidence>
<name>A0A0C9VXF1_9AGAM</name>
<keyword evidence="4 6" id="KW-0472">Membrane</keyword>
<dbReference type="InterPro" id="IPR027417">
    <property type="entry name" value="P-loop_NTPase"/>
</dbReference>
<dbReference type="EMBL" id="KN840024">
    <property type="protein sequence ID" value="KIJ57988.1"/>
    <property type="molecule type" value="Genomic_DNA"/>
</dbReference>
<feature type="region of interest" description="Disordered" evidence="5">
    <location>
        <begin position="1"/>
        <end position="57"/>
    </location>
</feature>
<feature type="compositionally biased region" description="Basic and acidic residues" evidence="5">
    <location>
        <begin position="12"/>
        <end position="26"/>
    </location>
</feature>
<reference evidence="8 9" key="1">
    <citation type="submission" date="2014-04" db="EMBL/GenBank/DDBJ databases">
        <title>Evolutionary Origins and Diversification of the Mycorrhizal Mutualists.</title>
        <authorList>
            <consortium name="DOE Joint Genome Institute"/>
            <consortium name="Mycorrhizal Genomics Consortium"/>
            <person name="Kohler A."/>
            <person name="Kuo A."/>
            <person name="Nagy L.G."/>
            <person name="Floudas D."/>
            <person name="Copeland A."/>
            <person name="Barry K.W."/>
            <person name="Cichocki N."/>
            <person name="Veneault-Fourrey C."/>
            <person name="LaButti K."/>
            <person name="Lindquist E.A."/>
            <person name="Lipzen A."/>
            <person name="Lundell T."/>
            <person name="Morin E."/>
            <person name="Murat C."/>
            <person name="Riley R."/>
            <person name="Ohm R."/>
            <person name="Sun H."/>
            <person name="Tunlid A."/>
            <person name="Henrissat B."/>
            <person name="Grigoriev I.V."/>
            <person name="Hibbett D.S."/>
            <person name="Martin F."/>
        </authorList>
    </citation>
    <scope>NUCLEOTIDE SEQUENCE [LARGE SCALE GENOMIC DNA]</scope>
    <source>
        <strain evidence="8 9">MD-312</strain>
    </source>
</reference>
<dbReference type="InterPro" id="IPR039421">
    <property type="entry name" value="Type_1_exporter"/>
</dbReference>
<feature type="transmembrane region" description="Helical" evidence="6">
    <location>
        <begin position="76"/>
        <end position="104"/>
    </location>
</feature>
<evidence type="ECO:0000256" key="6">
    <source>
        <dbReference type="SAM" id="Phobius"/>
    </source>
</evidence>
<dbReference type="GO" id="GO:0005743">
    <property type="term" value="C:mitochondrial inner membrane"/>
    <property type="evidence" value="ECO:0007669"/>
    <property type="project" value="TreeGrafter"/>
</dbReference>
<feature type="compositionally biased region" description="Polar residues" evidence="5">
    <location>
        <begin position="37"/>
        <end position="52"/>
    </location>
</feature>
<dbReference type="InterPro" id="IPR003439">
    <property type="entry name" value="ABC_transporter-like_ATP-bd"/>
</dbReference>